<evidence type="ECO:0000313" key="3">
    <source>
        <dbReference type="Proteomes" id="UP000664859"/>
    </source>
</evidence>
<dbReference type="GO" id="GO:0032259">
    <property type="term" value="P:methylation"/>
    <property type="evidence" value="ECO:0007669"/>
    <property type="project" value="UniProtKB-KW"/>
</dbReference>
<dbReference type="OrthoDB" id="2013972at2759"/>
<dbReference type="SUPFAM" id="SSF53335">
    <property type="entry name" value="S-adenosyl-L-methionine-dependent methyltransferases"/>
    <property type="match status" value="1"/>
</dbReference>
<dbReference type="PANTHER" id="PTHR43036:SF2">
    <property type="entry name" value="OS04G0481300 PROTEIN"/>
    <property type="match status" value="1"/>
</dbReference>
<keyword evidence="3" id="KW-1185">Reference proteome</keyword>
<dbReference type="Pfam" id="PF08241">
    <property type="entry name" value="Methyltransf_11"/>
    <property type="match status" value="1"/>
</dbReference>
<accession>A0A835Z0P5</accession>
<keyword evidence="2" id="KW-0489">Methyltransferase</keyword>
<organism evidence="2 3">
    <name type="scientific">Tribonema minus</name>
    <dbReference type="NCBI Taxonomy" id="303371"/>
    <lineage>
        <taxon>Eukaryota</taxon>
        <taxon>Sar</taxon>
        <taxon>Stramenopiles</taxon>
        <taxon>Ochrophyta</taxon>
        <taxon>PX clade</taxon>
        <taxon>Xanthophyceae</taxon>
        <taxon>Tribonematales</taxon>
        <taxon>Tribonemataceae</taxon>
        <taxon>Tribonema</taxon>
    </lineage>
</organism>
<protein>
    <submittedName>
        <fullName evidence="2">S-adenosyl-L-methionine-dependent methyltransferase</fullName>
    </submittedName>
</protein>
<dbReference type="AlphaFoldDB" id="A0A835Z0P5"/>
<gene>
    <name evidence="2" type="ORF">JKP88DRAFT_66671</name>
</gene>
<dbReference type="PANTHER" id="PTHR43036">
    <property type="entry name" value="OSJNBB0011N17.9 PROTEIN"/>
    <property type="match status" value="1"/>
</dbReference>
<evidence type="ECO:0000259" key="1">
    <source>
        <dbReference type="Pfam" id="PF08241"/>
    </source>
</evidence>
<feature type="domain" description="Methyltransferase type 11" evidence="1">
    <location>
        <begin position="151"/>
        <end position="205"/>
    </location>
</feature>
<evidence type="ECO:0000313" key="2">
    <source>
        <dbReference type="EMBL" id="KAG5180784.1"/>
    </source>
</evidence>
<proteinExistence type="predicted"/>
<dbReference type="EMBL" id="JAFCMP010000357">
    <property type="protein sequence ID" value="KAG5180784.1"/>
    <property type="molecule type" value="Genomic_DNA"/>
</dbReference>
<name>A0A835Z0P5_9STRA</name>
<dbReference type="GO" id="GO:0008757">
    <property type="term" value="F:S-adenosylmethionine-dependent methyltransferase activity"/>
    <property type="evidence" value="ECO:0007669"/>
    <property type="project" value="InterPro"/>
</dbReference>
<sequence>MRYAATVVAALATAGKAHSFVSNSSSGARPSILRTSNRMRSGAALTMGLGIEDVLKNPKWPEQYPFKPADFKRQDESVDTEFYEYPRLVLHIDDAAVKALTEYYSKTLPEGADVLDICSSWVSHFPQNWKHGKRVGLGMNEYELSQNKQLDEYVVRDLNVNPAFPFPDSSFDVITCVVSIDYLVTLDKVFAEAARVLRPNGKFIISMSNRCFPTKAWKLWLSTNDFEHVFIVGAFFHYSGAFQPAQAHDISPNPSRSDPMYIVEAVVKK</sequence>
<dbReference type="InterPro" id="IPR013216">
    <property type="entry name" value="Methyltransf_11"/>
</dbReference>
<reference evidence="2" key="1">
    <citation type="submission" date="2021-02" db="EMBL/GenBank/DDBJ databases">
        <title>First Annotated Genome of the Yellow-green Alga Tribonema minus.</title>
        <authorList>
            <person name="Mahan K.M."/>
        </authorList>
    </citation>
    <scope>NUCLEOTIDE SEQUENCE</scope>
    <source>
        <strain evidence="2">UTEX B ZZ1240</strain>
    </source>
</reference>
<keyword evidence="2" id="KW-0808">Transferase</keyword>
<dbReference type="Gene3D" id="3.40.50.150">
    <property type="entry name" value="Vaccinia Virus protein VP39"/>
    <property type="match status" value="1"/>
</dbReference>
<dbReference type="InterPro" id="IPR029063">
    <property type="entry name" value="SAM-dependent_MTases_sf"/>
</dbReference>
<comment type="caution">
    <text evidence="2">The sequence shown here is derived from an EMBL/GenBank/DDBJ whole genome shotgun (WGS) entry which is preliminary data.</text>
</comment>
<dbReference type="Proteomes" id="UP000664859">
    <property type="component" value="Unassembled WGS sequence"/>
</dbReference>
<dbReference type="CDD" id="cd02440">
    <property type="entry name" value="AdoMet_MTases"/>
    <property type="match status" value="1"/>
</dbReference>